<dbReference type="Proteomes" id="UP000027265">
    <property type="component" value="Unassembled WGS sequence"/>
</dbReference>
<evidence type="ECO:0000313" key="3">
    <source>
        <dbReference type="Proteomes" id="UP000027265"/>
    </source>
</evidence>
<gene>
    <name evidence="2" type="ORF">JAAARDRAFT_112562</name>
</gene>
<feature type="domain" description="Helitron helicase-like" evidence="1">
    <location>
        <begin position="3"/>
        <end position="199"/>
    </location>
</feature>
<dbReference type="STRING" id="933084.A0A067P6L9"/>
<protein>
    <recommendedName>
        <fullName evidence="1">Helitron helicase-like domain-containing protein</fullName>
    </recommendedName>
</protein>
<name>A0A067P6L9_9AGAM</name>
<evidence type="ECO:0000313" key="2">
    <source>
        <dbReference type="EMBL" id="KDQ49435.1"/>
    </source>
</evidence>
<keyword evidence="3" id="KW-1185">Reference proteome</keyword>
<dbReference type="HOGENOM" id="CLU_080483_1_0_1"/>
<dbReference type="AlphaFoldDB" id="A0A067P6L9"/>
<dbReference type="EMBL" id="KL197785">
    <property type="protein sequence ID" value="KDQ49435.1"/>
    <property type="molecule type" value="Genomic_DNA"/>
</dbReference>
<proteinExistence type="predicted"/>
<evidence type="ECO:0000259" key="1">
    <source>
        <dbReference type="Pfam" id="PF14214"/>
    </source>
</evidence>
<dbReference type="InParanoid" id="A0A067P6L9"/>
<dbReference type="InterPro" id="IPR025476">
    <property type="entry name" value="Helitron_helicase-like"/>
</dbReference>
<organism evidence="2 3">
    <name type="scientific">Jaapia argillacea MUCL 33604</name>
    <dbReference type="NCBI Taxonomy" id="933084"/>
    <lineage>
        <taxon>Eukaryota</taxon>
        <taxon>Fungi</taxon>
        <taxon>Dikarya</taxon>
        <taxon>Basidiomycota</taxon>
        <taxon>Agaricomycotina</taxon>
        <taxon>Agaricomycetes</taxon>
        <taxon>Agaricomycetidae</taxon>
        <taxon>Jaapiales</taxon>
        <taxon>Jaapiaceae</taxon>
        <taxon>Jaapia</taxon>
    </lineage>
</organism>
<accession>A0A067P6L9</accession>
<reference evidence="3" key="1">
    <citation type="journal article" date="2014" name="Proc. Natl. Acad. Sci. U.S.A.">
        <title>Extensive sampling of basidiomycete genomes demonstrates inadequacy of the white-rot/brown-rot paradigm for wood decay fungi.</title>
        <authorList>
            <person name="Riley R."/>
            <person name="Salamov A.A."/>
            <person name="Brown D.W."/>
            <person name="Nagy L.G."/>
            <person name="Floudas D."/>
            <person name="Held B.W."/>
            <person name="Levasseur A."/>
            <person name="Lombard V."/>
            <person name="Morin E."/>
            <person name="Otillar R."/>
            <person name="Lindquist E.A."/>
            <person name="Sun H."/>
            <person name="LaButti K.M."/>
            <person name="Schmutz J."/>
            <person name="Jabbour D."/>
            <person name="Luo H."/>
            <person name="Baker S.E."/>
            <person name="Pisabarro A.G."/>
            <person name="Walton J.D."/>
            <person name="Blanchette R.A."/>
            <person name="Henrissat B."/>
            <person name="Martin F."/>
            <person name="Cullen D."/>
            <person name="Hibbett D.S."/>
            <person name="Grigoriev I.V."/>
        </authorList>
    </citation>
    <scope>NUCLEOTIDE SEQUENCE [LARGE SCALE GENOMIC DNA]</scope>
    <source>
        <strain evidence="3">MUCL 33604</strain>
    </source>
</reference>
<feature type="non-terminal residue" evidence="2">
    <location>
        <position position="200"/>
    </location>
</feature>
<dbReference type="OrthoDB" id="3254930at2759"/>
<dbReference type="Pfam" id="PF14214">
    <property type="entry name" value="Helitron_like_N"/>
    <property type="match status" value="1"/>
</dbReference>
<sequence length="200" mass="22602">MYHNKRFQLEPQYPLLALHHEQIKQCTNAGFLTASKHTFAKTVEHLANLDPDVLQNLAIRLKNGEKVTPQTDAEKLCFSVIHDVDIIAHHIAGSNTSKKYSHNEIWSLIAYRGAPNWFITFTPGDISHPISLYYALTKQKILISVPIKDECRKLLIQNPVAGVRFFHFAVNLFLQHILGVNSDHLGVYGKTGSSYGTIEQ</sequence>